<dbReference type="HOGENOM" id="CLU_039336_0_1_1"/>
<evidence type="ECO:0008006" key="4">
    <source>
        <dbReference type="Google" id="ProtNLM"/>
    </source>
</evidence>
<reference evidence="2 3" key="1">
    <citation type="submission" date="2014-04" db="EMBL/GenBank/DDBJ databases">
        <authorList>
            <consortium name="DOE Joint Genome Institute"/>
            <person name="Kuo A."/>
            <person name="Zuccaro A."/>
            <person name="Kohler A."/>
            <person name="Nagy L.G."/>
            <person name="Floudas D."/>
            <person name="Copeland A."/>
            <person name="Barry K.W."/>
            <person name="Cichocki N."/>
            <person name="Veneault-Fourrey C."/>
            <person name="LaButti K."/>
            <person name="Lindquist E.A."/>
            <person name="Lipzen A."/>
            <person name="Lundell T."/>
            <person name="Morin E."/>
            <person name="Murat C."/>
            <person name="Sun H."/>
            <person name="Tunlid A."/>
            <person name="Henrissat B."/>
            <person name="Grigoriev I.V."/>
            <person name="Hibbett D.S."/>
            <person name="Martin F."/>
            <person name="Nordberg H.P."/>
            <person name="Cantor M.N."/>
            <person name="Hua S.X."/>
        </authorList>
    </citation>
    <scope>NUCLEOTIDE SEQUENCE [LARGE SCALE GENOMIC DNA]</scope>
    <source>
        <strain evidence="2 3">MAFF 305830</strain>
    </source>
</reference>
<feature type="region of interest" description="Disordered" evidence="1">
    <location>
        <begin position="358"/>
        <end position="379"/>
    </location>
</feature>
<feature type="region of interest" description="Disordered" evidence="1">
    <location>
        <begin position="1"/>
        <end position="23"/>
    </location>
</feature>
<feature type="compositionally biased region" description="Basic and acidic residues" evidence="1">
    <location>
        <begin position="14"/>
        <end position="23"/>
    </location>
</feature>
<protein>
    <recommendedName>
        <fullName evidence="4">F-box domain-containing protein</fullName>
    </recommendedName>
</protein>
<proteinExistence type="predicted"/>
<name>A0A0C2XHE3_SERVB</name>
<dbReference type="EMBL" id="KN824292">
    <property type="protein sequence ID" value="KIM28512.1"/>
    <property type="molecule type" value="Genomic_DNA"/>
</dbReference>
<feature type="compositionally biased region" description="Polar residues" evidence="1">
    <location>
        <begin position="1"/>
        <end position="11"/>
    </location>
</feature>
<evidence type="ECO:0000313" key="3">
    <source>
        <dbReference type="Proteomes" id="UP000054097"/>
    </source>
</evidence>
<dbReference type="Proteomes" id="UP000054097">
    <property type="component" value="Unassembled WGS sequence"/>
</dbReference>
<evidence type="ECO:0000313" key="2">
    <source>
        <dbReference type="EMBL" id="KIM28512.1"/>
    </source>
</evidence>
<evidence type="ECO:0000256" key="1">
    <source>
        <dbReference type="SAM" id="MobiDB-lite"/>
    </source>
</evidence>
<sequence length="379" mass="42608">MPSNAQDSSYEGENPARKRVADGKRTVTCLQRGSMGRPIALSAESRLHVDVLALIFEACAPENPYVLLRIACVSRRWRTTVLKLPKAWSYVPFDTDLPSRVLQLIVDRSHPHPIHASCLGASAPVLLKLKGLPRRLHSVHSCWSAIYWEDLDTLRFPRLRHIVYDHGANPPSFHHLPCITVPLQTLSIKLHALGEWPRLLDECKDTLTTLRIVTARPLSVFITEHRLSKLKALEIADSLGGMYEWPLILETPVLEAYTLQSEHGGGSSLHTDVATVKYLRTNKIVPLHNYPKLQVLQLGGSIDRIVIPLLRELIANGSCPGLERVEHKWPGRGGNLDKVTHLLDALMSRDIEYSTVDRFSGSRDPWDKSSQCRPFPELD</sequence>
<dbReference type="AlphaFoldDB" id="A0A0C2XHE3"/>
<reference evidence="3" key="2">
    <citation type="submission" date="2015-01" db="EMBL/GenBank/DDBJ databases">
        <title>Evolutionary Origins and Diversification of the Mycorrhizal Mutualists.</title>
        <authorList>
            <consortium name="DOE Joint Genome Institute"/>
            <consortium name="Mycorrhizal Genomics Consortium"/>
            <person name="Kohler A."/>
            <person name="Kuo A."/>
            <person name="Nagy L.G."/>
            <person name="Floudas D."/>
            <person name="Copeland A."/>
            <person name="Barry K.W."/>
            <person name="Cichocki N."/>
            <person name="Veneault-Fourrey C."/>
            <person name="LaButti K."/>
            <person name="Lindquist E.A."/>
            <person name="Lipzen A."/>
            <person name="Lundell T."/>
            <person name="Morin E."/>
            <person name="Murat C."/>
            <person name="Riley R."/>
            <person name="Ohm R."/>
            <person name="Sun H."/>
            <person name="Tunlid A."/>
            <person name="Henrissat B."/>
            <person name="Grigoriev I.V."/>
            <person name="Hibbett D.S."/>
            <person name="Martin F."/>
        </authorList>
    </citation>
    <scope>NUCLEOTIDE SEQUENCE [LARGE SCALE GENOMIC DNA]</scope>
    <source>
        <strain evidence="3">MAFF 305830</strain>
    </source>
</reference>
<gene>
    <name evidence="2" type="ORF">M408DRAFT_23568</name>
</gene>
<keyword evidence="3" id="KW-1185">Reference proteome</keyword>
<accession>A0A0C2XHE3</accession>
<organism evidence="2 3">
    <name type="scientific">Serendipita vermifera MAFF 305830</name>
    <dbReference type="NCBI Taxonomy" id="933852"/>
    <lineage>
        <taxon>Eukaryota</taxon>
        <taxon>Fungi</taxon>
        <taxon>Dikarya</taxon>
        <taxon>Basidiomycota</taxon>
        <taxon>Agaricomycotina</taxon>
        <taxon>Agaricomycetes</taxon>
        <taxon>Sebacinales</taxon>
        <taxon>Serendipitaceae</taxon>
        <taxon>Serendipita</taxon>
    </lineage>
</organism>